<name>A0ABP1RJE5_9HEXA</name>
<accession>A0ABP1RJE5</accession>
<proteinExistence type="predicted"/>
<sequence length="212" mass="23556">MIIPLFTPPPLLCRANKKKELSGEHGQSNLRSLFIVILLAHPEGLKFQVTLGTLGIFPRKSSRDSLESQNFHPAGFSQSHSFQPPQGSNHRVKYQAEKVGSIGRITFIPSNEVIGTYIVVNSSKLEIIVKYRKDFIAMFANLIRVCLFHSHPSQAGNNSLSSKVSSCFWLPQFVLREYSHFAPAILKENLLKTAVSSSTLQSAHLISINLQG</sequence>
<evidence type="ECO:0000313" key="1">
    <source>
        <dbReference type="EMBL" id="CAL8129118.1"/>
    </source>
</evidence>
<gene>
    <name evidence="1" type="ORF">ODALV1_LOCUS22877</name>
</gene>
<protein>
    <submittedName>
        <fullName evidence="1">Uncharacterized protein</fullName>
    </submittedName>
</protein>
<comment type="caution">
    <text evidence="1">The sequence shown here is derived from an EMBL/GenBank/DDBJ whole genome shotgun (WGS) entry which is preliminary data.</text>
</comment>
<organism evidence="1 2">
    <name type="scientific">Orchesella dallaii</name>
    <dbReference type="NCBI Taxonomy" id="48710"/>
    <lineage>
        <taxon>Eukaryota</taxon>
        <taxon>Metazoa</taxon>
        <taxon>Ecdysozoa</taxon>
        <taxon>Arthropoda</taxon>
        <taxon>Hexapoda</taxon>
        <taxon>Collembola</taxon>
        <taxon>Entomobryomorpha</taxon>
        <taxon>Entomobryoidea</taxon>
        <taxon>Orchesellidae</taxon>
        <taxon>Orchesellinae</taxon>
        <taxon>Orchesella</taxon>
    </lineage>
</organism>
<keyword evidence="2" id="KW-1185">Reference proteome</keyword>
<dbReference type="Proteomes" id="UP001642540">
    <property type="component" value="Unassembled WGS sequence"/>
</dbReference>
<dbReference type="EMBL" id="CAXLJM020000076">
    <property type="protein sequence ID" value="CAL8129118.1"/>
    <property type="molecule type" value="Genomic_DNA"/>
</dbReference>
<reference evidence="1 2" key="1">
    <citation type="submission" date="2024-08" db="EMBL/GenBank/DDBJ databases">
        <authorList>
            <person name="Cucini C."/>
            <person name="Frati F."/>
        </authorList>
    </citation>
    <scope>NUCLEOTIDE SEQUENCE [LARGE SCALE GENOMIC DNA]</scope>
</reference>
<evidence type="ECO:0000313" key="2">
    <source>
        <dbReference type="Proteomes" id="UP001642540"/>
    </source>
</evidence>